<organism evidence="1 2">
    <name type="scientific">Butyrivibrio hungatei</name>
    <dbReference type="NCBI Taxonomy" id="185008"/>
    <lineage>
        <taxon>Bacteria</taxon>
        <taxon>Bacillati</taxon>
        <taxon>Bacillota</taxon>
        <taxon>Clostridia</taxon>
        <taxon>Lachnospirales</taxon>
        <taxon>Lachnospiraceae</taxon>
        <taxon>Butyrivibrio</taxon>
    </lineage>
</organism>
<reference evidence="2" key="1">
    <citation type="submission" date="2016-10" db="EMBL/GenBank/DDBJ databases">
        <authorList>
            <person name="Varghese N."/>
            <person name="Submissions S."/>
        </authorList>
    </citation>
    <scope>NUCLEOTIDE SEQUENCE [LARGE SCALE GENOMIC DNA]</scope>
    <source>
        <strain evidence="2">XBD2006</strain>
    </source>
</reference>
<dbReference type="OrthoDB" id="9816564at2"/>
<accession>A0A1G5H0X2</accession>
<dbReference type="InterPro" id="IPR023214">
    <property type="entry name" value="HAD_sf"/>
</dbReference>
<dbReference type="Gene3D" id="3.40.50.1000">
    <property type="entry name" value="HAD superfamily/HAD-like"/>
    <property type="match status" value="1"/>
</dbReference>
<dbReference type="InterPro" id="IPR036412">
    <property type="entry name" value="HAD-like_sf"/>
</dbReference>
<evidence type="ECO:0000313" key="1">
    <source>
        <dbReference type="EMBL" id="SCY57199.1"/>
    </source>
</evidence>
<proteinExistence type="predicted"/>
<keyword evidence="2" id="KW-1185">Reference proteome</keyword>
<dbReference type="SUPFAM" id="SSF56784">
    <property type="entry name" value="HAD-like"/>
    <property type="match status" value="1"/>
</dbReference>
<gene>
    <name evidence="1" type="ORF">SAMN02910451_03137</name>
</gene>
<dbReference type="Proteomes" id="UP000183047">
    <property type="component" value="Unassembled WGS sequence"/>
</dbReference>
<name>A0A1G5H0X2_9FIRM</name>
<dbReference type="AlphaFoldDB" id="A0A1G5H0X2"/>
<evidence type="ECO:0000313" key="2">
    <source>
        <dbReference type="Proteomes" id="UP000183047"/>
    </source>
</evidence>
<dbReference type="Gene3D" id="1.10.150.400">
    <property type="match status" value="1"/>
</dbReference>
<dbReference type="RefSeq" id="WP_074463482.1">
    <property type="nucleotide sequence ID" value="NZ_FMUR01000030.1"/>
</dbReference>
<protein>
    <submittedName>
        <fullName evidence="1">Haloacid dehalogenase superfamily, subfamily IA, variant 1 with third motif having Dx(3-4)D or Dx(3-4)E</fullName>
    </submittedName>
</protein>
<sequence length="702" mass="81781">MIDEAKFVEDSFRRNFNLDDCIAIYGLGKNTKVIVENCPEYNIVALMDRNRTGESEWGLPILSVDEVNERAVNKIVIIATAANVPVIFRRIAKSCENYGISVYNIEGTKQEIKKEYKVDDFYISCTEQKAKEKIDECDVVSFDIFDTLLVRKTLYPTDVFEIVGKRCGSIIPVSVSDFYKLRIECERKLYSEKQPTIYDIYNEIQRNIDIDDEVKKKLIECEVEIEKEVLFARESILDLWNYALSKNKKICCTSDMYLTEKIIRELLTAAGYTGMEHVFVSCEIGKSKSSGLFKAVKKTYLGKKILHIGDNADADIRCAYEQGIDETFRISSIYKMIDDSRLSELLAFESMIEERCELGKLFSKIFNDPFLFSETYGRCVVKDNYSIGYYFIEPMLAAFIEWILSECQKEQIEMLLLGARDGFIIEKLLDVRADYTENVIPYSYFYASRYTCTLAGVSSEDDVKYAFSMAFEGSAKEMLMGRFALNEEELLSEIQGETKNQFLERHIPIILRNAQNYRERYREYAENIIGRHKKIGFFDFVSSGTCQLWLENIFPESKWIGYYFIKTLDKYKDKLDIRSYFKPKYVYEKQSKLYKNYIFMENIMTSYEATLKGFSSDGLPVFEDDKREKCYLKAVQEIHRGIVDAYTERMREKQGIPSIDLADEILNILNGNYSVMRADFFEGNKLEDEFCKRTFDLKSVIE</sequence>
<dbReference type="EMBL" id="FMUR01000030">
    <property type="protein sequence ID" value="SCY57199.1"/>
    <property type="molecule type" value="Genomic_DNA"/>
</dbReference>